<dbReference type="EMBL" id="PDJK01000002">
    <property type="protein sequence ID" value="PFG50777.1"/>
    <property type="molecule type" value="Genomic_DNA"/>
</dbReference>
<evidence type="ECO:0000313" key="6">
    <source>
        <dbReference type="Proteomes" id="UP000243542"/>
    </source>
</evidence>
<dbReference type="Pfam" id="PF20240">
    <property type="entry name" value="DUF6597"/>
    <property type="match status" value="1"/>
</dbReference>
<keyword evidence="6" id="KW-1185">Reference proteome</keyword>
<evidence type="ECO:0000313" key="5">
    <source>
        <dbReference type="EMBL" id="PFG50777.1"/>
    </source>
</evidence>
<dbReference type="GO" id="GO:0003700">
    <property type="term" value="F:DNA-binding transcription factor activity"/>
    <property type="evidence" value="ECO:0007669"/>
    <property type="project" value="InterPro"/>
</dbReference>
<keyword evidence="2" id="KW-0238">DNA-binding</keyword>
<name>A0A2A9FH37_9PSEU</name>
<evidence type="ECO:0000256" key="2">
    <source>
        <dbReference type="ARBA" id="ARBA00023125"/>
    </source>
</evidence>
<evidence type="ECO:0000256" key="1">
    <source>
        <dbReference type="ARBA" id="ARBA00023015"/>
    </source>
</evidence>
<proteinExistence type="predicted"/>
<dbReference type="SMART" id="SM00342">
    <property type="entry name" value="HTH_ARAC"/>
    <property type="match status" value="1"/>
</dbReference>
<accession>A0A2A9FH37</accession>
<dbReference type="AlphaFoldDB" id="A0A2A9FH37"/>
<keyword evidence="1" id="KW-0805">Transcription regulation</keyword>
<dbReference type="InterPro" id="IPR018060">
    <property type="entry name" value="HTH_AraC"/>
</dbReference>
<dbReference type="GO" id="GO:0043565">
    <property type="term" value="F:sequence-specific DNA binding"/>
    <property type="evidence" value="ECO:0007669"/>
    <property type="project" value="InterPro"/>
</dbReference>
<dbReference type="InterPro" id="IPR046532">
    <property type="entry name" value="DUF6597"/>
</dbReference>
<feature type="domain" description="HTH araC/xylS-type" evidence="4">
    <location>
        <begin position="146"/>
        <end position="219"/>
    </location>
</feature>
<dbReference type="InterPro" id="IPR050204">
    <property type="entry name" value="AraC_XylS_family_regulators"/>
</dbReference>
<protein>
    <submittedName>
        <fullName evidence="5">Helix-turn-helix protein</fullName>
    </submittedName>
</protein>
<dbReference type="Proteomes" id="UP000243542">
    <property type="component" value="Unassembled WGS sequence"/>
</dbReference>
<reference evidence="5 6" key="1">
    <citation type="submission" date="2017-10" db="EMBL/GenBank/DDBJ databases">
        <title>Sequencing the genomes of 1000 actinobacteria strains.</title>
        <authorList>
            <person name="Klenk H.-P."/>
        </authorList>
    </citation>
    <scope>NUCLEOTIDE SEQUENCE [LARGE SCALE GENOMIC DNA]</scope>
    <source>
        <strain evidence="5 6">DSM 46092</strain>
    </source>
</reference>
<dbReference type="Gene3D" id="1.10.10.60">
    <property type="entry name" value="Homeodomain-like"/>
    <property type="match status" value="1"/>
</dbReference>
<dbReference type="RefSeq" id="WP_098514445.1">
    <property type="nucleotide sequence ID" value="NZ_JBIAKZ010000027.1"/>
</dbReference>
<dbReference type="Pfam" id="PF12833">
    <property type="entry name" value="HTH_18"/>
    <property type="match status" value="1"/>
</dbReference>
<organism evidence="5 6">
    <name type="scientific">Amycolatopsis sulphurea</name>
    <dbReference type="NCBI Taxonomy" id="76022"/>
    <lineage>
        <taxon>Bacteria</taxon>
        <taxon>Bacillati</taxon>
        <taxon>Actinomycetota</taxon>
        <taxon>Actinomycetes</taxon>
        <taxon>Pseudonocardiales</taxon>
        <taxon>Pseudonocardiaceae</taxon>
        <taxon>Amycolatopsis</taxon>
    </lineage>
</organism>
<sequence length="248" mass="26571">MYEELRPPDAPRGTVRCRWRSVEHGPKRIVPDGCVDLVVGGGEAFVAGPDTAAWTSSFTPGTQLRGLRLRPGAAAAVLGVAADELRDQRVPLARLWNASRAEEILDGRELSDAVCVAATATDDPAVDELLARLARAPSRVGAPPPGLGERQLRRRFTLAVGYGPATYLRVLRLQRAIALAPSVADLATLAVAAGYADQPHFSRECRALTGLPPRAYFSLFGGNSRCTARKCARPGWPGKARQRAEDSL</sequence>
<dbReference type="PANTHER" id="PTHR46796">
    <property type="entry name" value="HTH-TYPE TRANSCRIPTIONAL ACTIVATOR RHAS-RELATED"/>
    <property type="match status" value="1"/>
</dbReference>
<comment type="caution">
    <text evidence="5">The sequence shown here is derived from an EMBL/GenBank/DDBJ whole genome shotgun (WGS) entry which is preliminary data.</text>
</comment>
<keyword evidence="3" id="KW-0804">Transcription</keyword>
<dbReference type="PANTHER" id="PTHR46796:SF15">
    <property type="entry name" value="BLL1074 PROTEIN"/>
    <property type="match status" value="1"/>
</dbReference>
<evidence type="ECO:0000256" key="3">
    <source>
        <dbReference type="ARBA" id="ARBA00023163"/>
    </source>
</evidence>
<gene>
    <name evidence="5" type="ORF">ATK36_6028</name>
</gene>
<evidence type="ECO:0000259" key="4">
    <source>
        <dbReference type="PROSITE" id="PS01124"/>
    </source>
</evidence>
<dbReference type="PROSITE" id="PS01124">
    <property type="entry name" value="HTH_ARAC_FAMILY_2"/>
    <property type="match status" value="1"/>
</dbReference>